<feature type="domain" description="Phytase-like" evidence="3">
    <location>
        <begin position="108"/>
        <end position="414"/>
    </location>
</feature>
<proteinExistence type="predicted"/>
<reference evidence="4" key="1">
    <citation type="submission" date="2021-03" db="EMBL/GenBank/DDBJ databases">
        <title>Whole genome sequence of Jiella sp. CQZ9-1.</title>
        <authorList>
            <person name="Tuo L."/>
        </authorList>
    </citation>
    <scope>NUCLEOTIDE SEQUENCE</scope>
    <source>
        <strain evidence="4">CQZ9-1</strain>
    </source>
</reference>
<dbReference type="Proteomes" id="UP000664122">
    <property type="component" value="Unassembled WGS sequence"/>
</dbReference>
<accession>A0A939G0F0</accession>
<dbReference type="PANTHER" id="PTHR37957:SF1">
    <property type="entry name" value="PHYTASE-LIKE DOMAIN-CONTAINING PROTEIN"/>
    <property type="match status" value="1"/>
</dbReference>
<dbReference type="PANTHER" id="PTHR37957">
    <property type="entry name" value="BLR7070 PROTEIN"/>
    <property type="match status" value="1"/>
</dbReference>
<dbReference type="InterPro" id="IPR027372">
    <property type="entry name" value="Phytase-like_dom"/>
</dbReference>
<feature type="compositionally biased region" description="Polar residues" evidence="1">
    <location>
        <begin position="141"/>
        <end position="153"/>
    </location>
</feature>
<evidence type="ECO:0000256" key="2">
    <source>
        <dbReference type="SAM" id="SignalP"/>
    </source>
</evidence>
<sequence>MRSISLSAAVSLAAMVTAASAAEVTPLTVPDLPLKSVTYPNGKVMDLTVGFGSGAFHRASDPADVFYTITDRGPNIDCGEDAEKLIGLGKDDLCAGDGKAKIFPVPDFTPTIYEMKIGEGGKVSVVSTTPLKGTDGHRLNGLSNPLTKTTSEGAYSAEGKPVKPSPDGFDAEGVVRLADGTYWIGEEYGASIAHVAADGTVIERLVPKGLEGDYKSASFPVKGVLPPLVMKRHLNRGIESIGVSPDGSMLYFALQSPLDNPDSKAYKASRLIRLFKFDPKTEAVVGEYAYELDEPSSFKADNAKKVPAQSAVKVSEMAAIGPDQLLILERVSKTTKLYRVDLSKAATIPATFDDPATSPSLEQLRGEAIEAAKVQPLKKTLVLDSDDLKDMPAKIEGIAVMNPTTLILTTDNDFGIAGDPSYIVKITLDKPLTATH</sequence>
<evidence type="ECO:0000259" key="3">
    <source>
        <dbReference type="Pfam" id="PF13449"/>
    </source>
</evidence>
<dbReference type="Pfam" id="PF13449">
    <property type="entry name" value="Phytase-like"/>
    <property type="match status" value="1"/>
</dbReference>
<organism evidence="4 5">
    <name type="scientific">Jiella flava</name>
    <dbReference type="NCBI Taxonomy" id="2816857"/>
    <lineage>
        <taxon>Bacteria</taxon>
        <taxon>Pseudomonadati</taxon>
        <taxon>Pseudomonadota</taxon>
        <taxon>Alphaproteobacteria</taxon>
        <taxon>Hyphomicrobiales</taxon>
        <taxon>Aurantimonadaceae</taxon>
        <taxon>Jiella</taxon>
    </lineage>
</organism>
<feature type="chain" id="PRO_5037002092" evidence="2">
    <location>
        <begin position="22"/>
        <end position="436"/>
    </location>
</feature>
<gene>
    <name evidence="4" type="ORF">J1C48_16565</name>
</gene>
<name>A0A939G0F0_9HYPH</name>
<evidence type="ECO:0000313" key="5">
    <source>
        <dbReference type="Proteomes" id="UP000664122"/>
    </source>
</evidence>
<dbReference type="SUPFAM" id="SSF101898">
    <property type="entry name" value="NHL repeat"/>
    <property type="match status" value="1"/>
</dbReference>
<dbReference type="RefSeq" id="WP_207259115.1">
    <property type="nucleotide sequence ID" value="NZ_JAFMPP010000018.1"/>
</dbReference>
<protein>
    <submittedName>
        <fullName evidence="4">Esterase-like activity of phytase family protein</fullName>
    </submittedName>
</protein>
<evidence type="ECO:0000256" key="1">
    <source>
        <dbReference type="SAM" id="MobiDB-lite"/>
    </source>
</evidence>
<keyword evidence="5" id="KW-1185">Reference proteome</keyword>
<comment type="caution">
    <text evidence="4">The sequence shown here is derived from an EMBL/GenBank/DDBJ whole genome shotgun (WGS) entry which is preliminary data.</text>
</comment>
<dbReference type="AlphaFoldDB" id="A0A939G0F0"/>
<feature type="region of interest" description="Disordered" evidence="1">
    <location>
        <begin position="134"/>
        <end position="167"/>
    </location>
</feature>
<feature type="signal peptide" evidence="2">
    <location>
        <begin position="1"/>
        <end position="21"/>
    </location>
</feature>
<dbReference type="EMBL" id="JAFMPP010000018">
    <property type="protein sequence ID" value="MBO0664194.1"/>
    <property type="molecule type" value="Genomic_DNA"/>
</dbReference>
<keyword evidence="2" id="KW-0732">Signal</keyword>
<evidence type="ECO:0000313" key="4">
    <source>
        <dbReference type="EMBL" id="MBO0664194.1"/>
    </source>
</evidence>